<accession>A0A226D5Z5</accession>
<keyword evidence="2" id="KW-0040">ANK repeat</keyword>
<dbReference type="SUPFAM" id="SSF48403">
    <property type="entry name" value="Ankyrin repeat"/>
    <property type="match status" value="1"/>
</dbReference>
<reference evidence="3 4" key="1">
    <citation type="submission" date="2015-12" db="EMBL/GenBank/DDBJ databases">
        <title>The genome of Folsomia candida.</title>
        <authorList>
            <person name="Faddeeva A."/>
            <person name="Derks M.F."/>
            <person name="Anvar Y."/>
            <person name="Smit S."/>
            <person name="Van Straalen N."/>
            <person name="Roelofs D."/>
        </authorList>
    </citation>
    <scope>NUCLEOTIDE SEQUENCE [LARGE SCALE GENOMIC DNA]</scope>
    <source>
        <strain evidence="3 4">VU population</strain>
        <tissue evidence="3">Whole body</tissue>
    </source>
</reference>
<dbReference type="SMART" id="SM00248">
    <property type="entry name" value="ANK"/>
    <property type="match status" value="5"/>
</dbReference>
<dbReference type="InterPro" id="IPR002110">
    <property type="entry name" value="Ankyrin_rpt"/>
</dbReference>
<gene>
    <name evidence="3" type="ORF">Fcan01_24331</name>
</gene>
<sequence length="354" mass="39824">MNTPETIPLISLNISNGTQSPRALHQSGCGNDLLPLHNTDLYKDEAFKNKVQKIVNDTPDAVNSKDDTGRNVIHFLIENANECDDAVDILSFFIRSNVPLDEPVGKDFLYPVHLAILYNKPAGLSDDRFAVSCINVLLETEADISLAIGRINKDGWTALHYPVQTCNMKIFEALLPFYAEEPGAPNKRVPILNFICTQDCSDTVRQGMLIKIIDRLHKSKNKFAFNHCWNDFTPLKQAVRSKNVFAVETLVAKSYVRLTDEDKSGRTPIFYAAMAGFSYDGDKCLRSLLSRGPNLGILRPGYDLDAIFVKKDKSQKTVFDYARENCHPDAITMLFGTLHPHGSYFKAKMYTYME</sequence>
<keyword evidence="1" id="KW-0677">Repeat</keyword>
<dbReference type="InterPro" id="IPR036770">
    <property type="entry name" value="Ankyrin_rpt-contain_sf"/>
</dbReference>
<evidence type="ECO:0000313" key="3">
    <source>
        <dbReference type="EMBL" id="OXA40962.1"/>
    </source>
</evidence>
<dbReference type="EMBL" id="LNIX01000031">
    <property type="protein sequence ID" value="OXA40962.1"/>
    <property type="molecule type" value="Genomic_DNA"/>
</dbReference>
<dbReference type="PANTHER" id="PTHR24198">
    <property type="entry name" value="ANKYRIN REPEAT AND PROTEIN KINASE DOMAIN-CONTAINING PROTEIN"/>
    <property type="match status" value="1"/>
</dbReference>
<dbReference type="PANTHER" id="PTHR24198:SF165">
    <property type="entry name" value="ANKYRIN REPEAT-CONTAINING PROTEIN-RELATED"/>
    <property type="match status" value="1"/>
</dbReference>
<dbReference type="Pfam" id="PF12796">
    <property type="entry name" value="Ank_2"/>
    <property type="match status" value="1"/>
</dbReference>
<evidence type="ECO:0000256" key="2">
    <source>
        <dbReference type="ARBA" id="ARBA00023043"/>
    </source>
</evidence>
<evidence type="ECO:0000313" key="4">
    <source>
        <dbReference type="Proteomes" id="UP000198287"/>
    </source>
</evidence>
<dbReference type="Gene3D" id="1.25.40.20">
    <property type="entry name" value="Ankyrin repeat-containing domain"/>
    <property type="match status" value="2"/>
</dbReference>
<protein>
    <submittedName>
        <fullName evidence="3">Ankyrin repeat, SAM and basic leucine zipper domain-containing protein 1</fullName>
    </submittedName>
</protein>
<comment type="caution">
    <text evidence="3">The sequence shown here is derived from an EMBL/GenBank/DDBJ whole genome shotgun (WGS) entry which is preliminary data.</text>
</comment>
<dbReference type="AlphaFoldDB" id="A0A226D5Z5"/>
<evidence type="ECO:0000256" key="1">
    <source>
        <dbReference type="ARBA" id="ARBA00022737"/>
    </source>
</evidence>
<organism evidence="3 4">
    <name type="scientific">Folsomia candida</name>
    <name type="common">Springtail</name>
    <dbReference type="NCBI Taxonomy" id="158441"/>
    <lineage>
        <taxon>Eukaryota</taxon>
        <taxon>Metazoa</taxon>
        <taxon>Ecdysozoa</taxon>
        <taxon>Arthropoda</taxon>
        <taxon>Hexapoda</taxon>
        <taxon>Collembola</taxon>
        <taxon>Entomobryomorpha</taxon>
        <taxon>Isotomoidea</taxon>
        <taxon>Isotomidae</taxon>
        <taxon>Proisotominae</taxon>
        <taxon>Folsomia</taxon>
    </lineage>
</organism>
<proteinExistence type="predicted"/>
<keyword evidence="4" id="KW-1185">Reference proteome</keyword>
<dbReference type="Proteomes" id="UP000198287">
    <property type="component" value="Unassembled WGS sequence"/>
</dbReference>
<name>A0A226D5Z5_FOLCA</name>